<feature type="domain" description="Rieske" evidence="8">
    <location>
        <begin position="188"/>
        <end position="287"/>
    </location>
</feature>
<comment type="caution">
    <text evidence="9">The sequence shown here is derived from an EMBL/GenBank/DDBJ whole genome shotgun (WGS) entry which is preliminary data.</text>
</comment>
<dbReference type="InterPro" id="IPR017941">
    <property type="entry name" value="Rieske_2Fe-2S"/>
</dbReference>
<organism evidence="9 10">
    <name type="scientific">Motilibacter peucedani</name>
    <dbReference type="NCBI Taxonomy" id="598650"/>
    <lineage>
        <taxon>Bacteria</taxon>
        <taxon>Bacillati</taxon>
        <taxon>Actinomycetota</taxon>
        <taxon>Actinomycetes</taxon>
        <taxon>Motilibacterales</taxon>
        <taxon>Motilibacteraceae</taxon>
        <taxon>Motilibacter</taxon>
    </lineage>
</organism>
<keyword evidence="3" id="KW-0408">Iron</keyword>
<keyword evidence="2" id="KW-0479">Metal-binding</keyword>
<sequence length="293" mass="30469">MRLTTTIERSMEKVEDAGVLDKVSQPLLTAVRRLTGASPAVTDLLHGVPVGHPVHPAMVLLPAGAFISASTLDFVPRTGSAVPVLIATGIATSVPAAAAGFADWSELHPQQQRVGLVHAASNGLGVAFYAASLVARLRGRPVSARVLGLAGLSAIGVGGYLGGHLAYRQGAGVNHVEDVPHLVPPGWNDVCAIDDLPEGRPALQHLGDVPLLVVRRGKQIDVLSDRCSHLSGPLHEGTLSEVDGATCVTCPWHGSTFALADGKVVRGPATVKQHSFDVRVEAGRLQVRLPHAG</sequence>
<dbReference type="PROSITE" id="PS51296">
    <property type="entry name" value="RIESKE"/>
    <property type="match status" value="1"/>
</dbReference>
<evidence type="ECO:0000256" key="3">
    <source>
        <dbReference type="ARBA" id="ARBA00023004"/>
    </source>
</evidence>
<keyword evidence="7" id="KW-0472">Membrane</keyword>
<feature type="transmembrane region" description="Helical" evidence="7">
    <location>
        <begin position="114"/>
        <end position="134"/>
    </location>
</feature>
<dbReference type="PANTHER" id="PTHR21496">
    <property type="entry name" value="FERREDOXIN-RELATED"/>
    <property type="match status" value="1"/>
</dbReference>
<dbReference type="OrthoDB" id="9795104at2"/>
<dbReference type="GO" id="GO:0051537">
    <property type="term" value="F:2 iron, 2 sulfur cluster binding"/>
    <property type="evidence" value="ECO:0007669"/>
    <property type="project" value="UniProtKB-KW"/>
</dbReference>
<evidence type="ECO:0000313" key="10">
    <source>
        <dbReference type="Proteomes" id="UP000281955"/>
    </source>
</evidence>
<reference evidence="9 10" key="1">
    <citation type="submission" date="2018-10" db="EMBL/GenBank/DDBJ databases">
        <title>Genomic Encyclopedia of Archaeal and Bacterial Type Strains, Phase II (KMG-II): from individual species to whole genera.</title>
        <authorList>
            <person name="Goeker M."/>
        </authorList>
    </citation>
    <scope>NUCLEOTIDE SEQUENCE [LARGE SCALE GENOMIC DNA]</scope>
    <source>
        <strain evidence="9 10">RP-AC37</strain>
    </source>
</reference>
<dbReference type="GO" id="GO:0046872">
    <property type="term" value="F:metal ion binding"/>
    <property type="evidence" value="ECO:0007669"/>
    <property type="project" value="UniProtKB-KW"/>
</dbReference>
<keyword evidence="1" id="KW-0001">2Fe-2S</keyword>
<evidence type="ECO:0000259" key="8">
    <source>
        <dbReference type="PROSITE" id="PS51296"/>
    </source>
</evidence>
<dbReference type="InterPro" id="IPR019251">
    <property type="entry name" value="DUF2231_TM"/>
</dbReference>
<dbReference type="EMBL" id="RBWV01000017">
    <property type="protein sequence ID" value="RKS68003.1"/>
    <property type="molecule type" value="Genomic_DNA"/>
</dbReference>
<evidence type="ECO:0000313" key="9">
    <source>
        <dbReference type="EMBL" id="RKS68003.1"/>
    </source>
</evidence>
<dbReference type="PANTHER" id="PTHR21496:SF0">
    <property type="entry name" value="RIESKE DOMAIN-CONTAINING PROTEIN"/>
    <property type="match status" value="1"/>
</dbReference>
<feature type="transmembrane region" description="Helical" evidence="7">
    <location>
        <begin position="146"/>
        <end position="167"/>
    </location>
</feature>
<dbReference type="Pfam" id="PF00355">
    <property type="entry name" value="Rieske"/>
    <property type="match status" value="1"/>
</dbReference>
<evidence type="ECO:0000256" key="1">
    <source>
        <dbReference type="ARBA" id="ARBA00022714"/>
    </source>
</evidence>
<dbReference type="SUPFAM" id="SSF50022">
    <property type="entry name" value="ISP domain"/>
    <property type="match status" value="1"/>
</dbReference>
<protein>
    <submittedName>
        <fullName evidence="9">Nitrite reductase/ring-hydroxylating ferredoxin subunit</fullName>
    </submittedName>
</protein>
<feature type="transmembrane region" description="Helical" evidence="7">
    <location>
        <begin position="82"/>
        <end position="102"/>
    </location>
</feature>
<evidence type="ECO:0000256" key="7">
    <source>
        <dbReference type="SAM" id="Phobius"/>
    </source>
</evidence>
<name>A0A420XK47_9ACTN</name>
<dbReference type="Pfam" id="PF09990">
    <property type="entry name" value="DUF2231"/>
    <property type="match status" value="1"/>
</dbReference>
<proteinExistence type="inferred from homology"/>
<keyword evidence="7" id="KW-1133">Transmembrane helix</keyword>
<keyword evidence="10" id="KW-1185">Reference proteome</keyword>
<keyword evidence="4" id="KW-0411">Iron-sulfur</keyword>
<dbReference type="InParanoid" id="A0A420XK47"/>
<keyword evidence="7" id="KW-0812">Transmembrane</keyword>
<comment type="cofactor">
    <cofactor evidence="5">
        <name>[2Fe-2S] cluster</name>
        <dbReference type="ChEBI" id="CHEBI:190135"/>
    </cofactor>
</comment>
<dbReference type="GO" id="GO:0004497">
    <property type="term" value="F:monooxygenase activity"/>
    <property type="evidence" value="ECO:0007669"/>
    <property type="project" value="UniProtKB-ARBA"/>
</dbReference>
<gene>
    <name evidence="9" type="ORF">CLV35_3910</name>
</gene>
<evidence type="ECO:0000256" key="4">
    <source>
        <dbReference type="ARBA" id="ARBA00023014"/>
    </source>
</evidence>
<evidence type="ECO:0000256" key="6">
    <source>
        <dbReference type="ARBA" id="ARBA00038001"/>
    </source>
</evidence>
<dbReference type="CDD" id="cd03467">
    <property type="entry name" value="Rieske"/>
    <property type="match status" value="1"/>
</dbReference>
<evidence type="ECO:0000256" key="5">
    <source>
        <dbReference type="ARBA" id="ARBA00034078"/>
    </source>
</evidence>
<accession>A0A420XK47</accession>
<dbReference type="Proteomes" id="UP000281955">
    <property type="component" value="Unassembled WGS sequence"/>
</dbReference>
<dbReference type="GO" id="GO:0016705">
    <property type="term" value="F:oxidoreductase activity, acting on paired donors, with incorporation or reduction of molecular oxygen"/>
    <property type="evidence" value="ECO:0007669"/>
    <property type="project" value="UniProtKB-ARBA"/>
</dbReference>
<dbReference type="Gene3D" id="2.102.10.10">
    <property type="entry name" value="Rieske [2Fe-2S] iron-sulphur domain"/>
    <property type="match status" value="1"/>
</dbReference>
<dbReference type="InterPro" id="IPR036922">
    <property type="entry name" value="Rieske_2Fe-2S_sf"/>
</dbReference>
<comment type="similarity">
    <text evidence="6">Belongs to the bacterial ring-hydroxylating dioxygenase ferredoxin component family.</text>
</comment>
<evidence type="ECO:0000256" key="2">
    <source>
        <dbReference type="ARBA" id="ARBA00022723"/>
    </source>
</evidence>
<dbReference type="AlphaFoldDB" id="A0A420XK47"/>